<dbReference type="InterPro" id="IPR029865">
    <property type="entry name" value="KIAA0319-like"/>
</dbReference>
<keyword evidence="6" id="KW-1185">Reference proteome</keyword>
<dbReference type="Proteomes" id="UP000830729">
    <property type="component" value="Chromosome"/>
</dbReference>
<dbReference type="PANTHER" id="PTHR46182:SF2">
    <property type="entry name" value="FI19480P1"/>
    <property type="match status" value="1"/>
</dbReference>
<dbReference type="CDD" id="cd00146">
    <property type="entry name" value="PKD"/>
    <property type="match status" value="4"/>
</dbReference>
<feature type="region of interest" description="Disordered" evidence="2">
    <location>
        <begin position="506"/>
        <end position="540"/>
    </location>
</feature>
<dbReference type="PROSITE" id="PS50093">
    <property type="entry name" value="PKD"/>
    <property type="match status" value="4"/>
</dbReference>
<dbReference type="InterPro" id="IPR035986">
    <property type="entry name" value="PKD_dom_sf"/>
</dbReference>
<dbReference type="Pfam" id="PF07705">
    <property type="entry name" value="CARDB"/>
    <property type="match status" value="1"/>
</dbReference>
<dbReference type="InterPro" id="IPR022409">
    <property type="entry name" value="PKD/Chitinase_dom"/>
</dbReference>
<dbReference type="PANTHER" id="PTHR46182">
    <property type="entry name" value="FI19480P1"/>
    <property type="match status" value="1"/>
</dbReference>
<feature type="compositionally biased region" description="Polar residues" evidence="2">
    <location>
        <begin position="237"/>
        <end position="265"/>
    </location>
</feature>
<dbReference type="SMART" id="SM00089">
    <property type="entry name" value="PKD"/>
    <property type="match status" value="4"/>
</dbReference>
<organism evidence="5 6">
    <name type="scientific">Halorussus limi</name>
    <dbReference type="NCBI Taxonomy" id="2938695"/>
    <lineage>
        <taxon>Archaea</taxon>
        <taxon>Methanobacteriati</taxon>
        <taxon>Methanobacteriota</taxon>
        <taxon>Stenosarchaea group</taxon>
        <taxon>Halobacteria</taxon>
        <taxon>Halobacteriales</taxon>
        <taxon>Haladaptataceae</taxon>
        <taxon>Halorussus</taxon>
    </lineage>
</organism>
<dbReference type="GO" id="GO:0030115">
    <property type="term" value="C:S-layer"/>
    <property type="evidence" value="ECO:0007669"/>
    <property type="project" value="UniProtKB-SubCell"/>
</dbReference>
<accession>A0A8U0HS02</accession>
<feature type="domain" description="PKD" evidence="4">
    <location>
        <begin position="241"/>
        <end position="327"/>
    </location>
</feature>
<feature type="transmembrane region" description="Helical" evidence="3">
    <location>
        <begin position="1393"/>
        <end position="1413"/>
    </location>
</feature>
<dbReference type="InterPro" id="IPR026453">
    <property type="entry name" value="PGF_pre_PGF"/>
</dbReference>
<feature type="compositionally biased region" description="Polar residues" evidence="2">
    <location>
        <begin position="506"/>
        <end position="518"/>
    </location>
</feature>
<feature type="region of interest" description="Disordered" evidence="2">
    <location>
        <begin position="1088"/>
        <end position="1166"/>
    </location>
</feature>
<proteinExistence type="predicted"/>
<dbReference type="GeneID" id="72186538"/>
<evidence type="ECO:0000256" key="2">
    <source>
        <dbReference type="SAM" id="MobiDB-lite"/>
    </source>
</evidence>
<evidence type="ECO:0000259" key="4">
    <source>
        <dbReference type="PROSITE" id="PS50093"/>
    </source>
</evidence>
<keyword evidence="3" id="KW-0472">Membrane</keyword>
<feature type="compositionally biased region" description="Low complexity" evidence="2">
    <location>
        <begin position="1139"/>
        <end position="1152"/>
    </location>
</feature>
<dbReference type="Pfam" id="PF18911">
    <property type="entry name" value="PKD_4"/>
    <property type="match status" value="4"/>
</dbReference>
<feature type="region of interest" description="Disordered" evidence="2">
    <location>
        <begin position="231"/>
        <end position="265"/>
    </location>
</feature>
<dbReference type="GO" id="GO:0005886">
    <property type="term" value="C:plasma membrane"/>
    <property type="evidence" value="ECO:0007669"/>
    <property type="project" value="UniProtKB-SubCell"/>
</dbReference>
<feature type="domain" description="PKD" evidence="4">
    <location>
        <begin position="530"/>
        <end position="608"/>
    </location>
</feature>
<feature type="compositionally biased region" description="Gly residues" evidence="2">
    <location>
        <begin position="1124"/>
        <end position="1138"/>
    </location>
</feature>
<feature type="compositionally biased region" description="Low complexity" evidence="2">
    <location>
        <begin position="1113"/>
        <end position="1123"/>
    </location>
</feature>
<keyword evidence="1" id="KW-0732">Signal</keyword>
<gene>
    <name evidence="5" type="ORF">M0R89_15025</name>
</gene>
<dbReference type="InterPro" id="IPR011635">
    <property type="entry name" value="CARDB"/>
</dbReference>
<evidence type="ECO:0000256" key="1">
    <source>
        <dbReference type="ARBA" id="ARBA00022729"/>
    </source>
</evidence>
<evidence type="ECO:0000256" key="3">
    <source>
        <dbReference type="SAM" id="Phobius"/>
    </source>
</evidence>
<feature type="domain" description="PKD" evidence="4">
    <location>
        <begin position="904"/>
        <end position="995"/>
    </location>
</feature>
<dbReference type="SUPFAM" id="SSF49299">
    <property type="entry name" value="PKD domain"/>
    <property type="match status" value="4"/>
</dbReference>
<keyword evidence="3" id="KW-0812">Transmembrane</keyword>
<evidence type="ECO:0000313" key="6">
    <source>
        <dbReference type="Proteomes" id="UP000830729"/>
    </source>
</evidence>
<dbReference type="NCBIfam" id="TIGR04213">
    <property type="entry name" value="PGF_pre_PGF"/>
    <property type="match status" value="1"/>
</dbReference>
<dbReference type="InterPro" id="IPR013783">
    <property type="entry name" value="Ig-like_fold"/>
</dbReference>
<sequence>MTERTRSVLLTLLLVVSSVSAGVGTVAATPTDSPTTFHVAQGDACYEVSPVTSSEDTVEEFYDYRAGEGTKYGSYGEGSKAIQDNQVSHLFVYKGEKGLSLVMLHDELNASKGGAISFDISGLPSDRKWVVEDDDYPNRDDNFDHGQTNSSIDWMWASGRTDGAAVRGLGGSFDAITIESAFGENSWAYQNRTVDGEHRPWPYATNDTDWKLRSGDGTEYDLTKGQSLTIEKGSCPDKTSPSAALSANPQTVETGESVSFDASASTDNQTAIAEYRWDFDGDGQIDKNTSSATTSHAYDAADTYDASVTVVDEGGNTDKATATVTVEGSSSKPVQNVTYINGTAVKVNGTYAAVDLTLGYYTESGYGQSRYVEENVSGTTVIHVEEDHGINGTIVNLVELHEDEFPGEAEYQKENPRLDYYAETIEPRPVTVSVDNVSEVENGTYEVTFAYDNPNEETLSMPNSTFSGNVSVQAPENFESGEHNFTATWTPETADDRATWTLNRSRFGQSDVSAQTPTAGELNGSEDTTAPTAVIEGPDTAYTDTHATFQADESTDNRGIVNYTWTFDGEDVKHGETVNYLFNETGEHNVTLTVEDAAGNTDTATKTIEAITQDRTKPVAKLSASPTVAEVNETVTFDASNSSDESGIAQYAWNFDGDESFERKTDSPTTTYNFSETGEHRVELMVVDNGTHGLSNVTSVNVTVQRANLGHGIKFVNESAVEVTGNFEKVNLRTTSFDGDGKQTSVRTFENVTGETVLTPDDEVWGPVTRSVAAYENASDDDPALSRANPDYAAQLEAVRPDKVSTFFESAKKVDNGTYEVTFGYENPNDRSVNASASAFTAGNVSGEPPTEFAPGRNTVTVTWTPASNDSNVVWRTDFSNFGYGASTTTGPTPDQIANGEMPPTAKLTADPTSVAVNETVTFDAAGSTDDGNVTAYKWDFDGDGEIDRTSQNATVGHVFRTAGTYHVTVTVVDESGQSDTATETVCVSEPYENEAPNAHLDVPSTVSADETVFLDARKSSDDHGIVWVKYYANGDLLWAGNPDSTPERTSLTPQKHLDGPGTYEFTVKVWDHGGLSDKASQTVEVTAADDGNDGGDGSDGNNGNNGDDGDSNKGIGDSPNNGNTGGGIGVVGPGGNGDSNDGNQNDGGNQNDDSKATAPLTDADGKVGSVVVRAGSSDADPTVKVSDTVPEGVTAPTVEADGFAALSYLNVSGAEQATFTVSKSRLADASATPDAVGLFRYDDGSWTAVETAQVNETEDAFRFRANVSDGTFAVGIGKAVTSVTDVSVQSGSVEPGETATVTATVRNTGHADGTQQVKLTVGGEVVATKNVSVAAGETTDVTFEHTLAESGVYEVSVGDQNAEIVVKGVETTTTDESSSVETTATPDNSSGVPGFGVGVALVALVAAALVALRRQ</sequence>
<dbReference type="InterPro" id="IPR026371">
    <property type="entry name" value="PGF_CTERM"/>
</dbReference>
<protein>
    <submittedName>
        <fullName evidence="5">PKD domain-containing protein</fullName>
    </submittedName>
</protein>
<feature type="domain" description="PKD" evidence="4">
    <location>
        <begin position="618"/>
        <end position="709"/>
    </location>
</feature>
<dbReference type="KEGG" id="halx:M0R89_15025"/>
<dbReference type="InterPro" id="IPR000601">
    <property type="entry name" value="PKD_dom"/>
</dbReference>
<dbReference type="EMBL" id="CP096659">
    <property type="protein sequence ID" value="UPV73845.1"/>
    <property type="molecule type" value="Genomic_DNA"/>
</dbReference>
<evidence type="ECO:0000313" key="5">
    <source>
        <dbReference type="EMBL" id="UPV73845.1"/>
    </source>
</evidence>
<keyword evidence="3" id="KW-1133">Transmembrane helix</keyword>
<dbReference type="RefSeq" id="WP_248649895.1">
    <property type="nucleotide sequence ID" value="NZ_CP096659.1"/>
</dbReference>
<name>A0A8U0HS02_9EURY</name>
<reference evidence="5 6" key="1">
    <citation type="submission" date="2022-04" db="EMBL/GenBank/DDBJ databases">
        <title>Diverse halophilic archaea isolated from saline environments.</title>
        <authorList>
            <person name="Cui H.-L."/>
        </authorList>
    </citation>
    <scope>NUCLEOTIDE SEQUENCE [LARGE SCALE GENOMIC DNA]</scope>
    <source>
        <strain evidence="5 6">XZYJT49</strain>
    </source>
</reference>
<dbReference type="Gene3D" id="2.60.40.10">
    <property type="entry name" value="Immunoglobulins"/>
    <property type="match status" value="6"/>
</dbReference>
<dbReference type="GO" id="GO:0031410">
    <property type="term" value="C:cytoplasmic vesicle"/>
    <property type="evidence" value="ECO:0007669"/>
    <property type="project" value="TreeGrafter"/>
</dbReference>
<dbReference type="NCBIfam" id="TIGR04126">
    <property type="entry name" value="PGF_CTERM"/>
    <property type="match status" value="1"/>
</dbReference>